<protein>
    <submittedName>
        <fullName evidence="1">Uncharacterized protein</fullName>
    </submittedName>
</protein>
<proteinExistence type="predicted"/>
<organism evidence="1 2">
    <name type="scientific">Diversispora epigaea</name>
    <dbReference type="NCBI Taxonomy" id="1348612"/>
    <lineage>
        <taxon>Eukaryota</taxon>
        <taxon>Fungi</taxon>
        <taxon>Fungi incertae sedis</taxon>
        <taxon>Mucoromycota</taxon>
        <taxon>Glomeromycotina</taxon>
        <taxon>Glomeromycetes</taxon>
        <taxon>Diversisporales</taxon>
        <taxon>Diversisporaceae</taxon>
        <taxon>Diversispora</taxon>
    </lineage>
</organism>
<dbReference type="EMBL" id="PQFF01000211">
    <property type="protein sequence ID" value="RHZ73858.1"/>
    <property type="molecule type" value="Genomic_DNA"/>
</dbReference>
<gene>
    <name evidence="1" type="ORF">Glove_228g31</name>
</gene>
<dbReference type="Proteomes" id="UP000266861">
    <property type="component" value="Unassembled WGS sequence"/>
</dbReference>
<dbReference type="AlphaFoldDB" id="A0A397IHX8"/>
<comment type="caution">
    <text evidence="1">The sequence shown here is derived from an EMBL/GenBank/DDBJ whole genome shotgun (WGS) entry which is preliminary data.</text>
</comment>
<evidence type="ECO:0000313" key="1">
    <source>
        <dbReference type="EMBL" id="RHZ73858.1"/>
    </source>
</evidence>
<reference evidence="1 2" key="1">
    <citation type="submission" date="2018-08" db="EMBL/GenBank/DDBJ databases">
        <title>Genome and evolution of the arbuscular mycorrhizal fungus Diversispora epigaea (formerly Glomus versiforme) and its bacterial endosymbionts.</title>
        <authorList>
            <person name="Sun X."/>
            <person name="Fei Z."/>
            <person name="Harrison M."/>
        </authorList>
    </citation>
    <scope>NUCLEOTIDE SEQUENCE [LARGE SCALE GENOMIC DNA]</scope>
    <source>
        <strain evidence="1 2">IT104</strain>
    </source>
</reference>
<keyword evidence="2" id="KW-1185">Reference proteome</keyword>
<sequence length="135" mass="16185">MRFKNTDPYFINNCTKPTNRFRVIIELSYEKYQKKNMFELYSYLHIGQQLCHSHYCNIIEVDRGRKSNKKLKNSSKKKILEPTELIEDSNDNIDTTFFSNIKIMTKVLYEQQRQKCTNLELDPIKFKNMIEDANS</sequence>
<dbReference type="OrthoDB" id="2439320at2759"/>
<accession>A0A397IHX8</accession>
<name>A0A397IHX8_9GLOM</name>
<evidence type="ECO:0000313" key="2">
    <source>
        <dbReference type="Proteomes" id="UP000266861"/>
    </source>
</evidence>